<feature type="compositionally biased region" description="Acidic residues" evidence="1">
    <location>
        <begin position="302"/>
        <end position="340"/>
    </location>
</feature>
<reference evidence="3" key="1">
    <citation type="journal article" date="2019" name="Int. J. Syst. Evol. Microbiol.">
        <title>The Global Catalogue of Microorganisms (GCM) 10K type strain sequencing project: providing services to taxonomists for standard genome sequencing and annotation.</title>
        <authorList>
            <consortium name="The Broad Institute Genomics Platform"/>
            <consortium name="The Broad Institute Genome Sequencing Center for Infectious Disease"/>
            <person name="Wu L."/>
            <person name="Ma J."/>
        </authorList>
    </citation>
    <scope>NUCLEOTIDE SEQUENCE [LARGE SCALE GENOMIC DNA]</scope>
    <source>
        <strain evidence="3">CCUG 53252</strain>
    </source>
</reference>
<feature type="compositionally biased region" description="Acidic residues" evidence="1">
    <location>
        <begin position="247"/>
        <end position="284"/>
    </location>
</feature>
<sequence length="517" mass="57554">MDLHLMQQVKRLFAWADADDETRNMELHMQVAFGLLAEQGRTTQPKWQLSEDELEARERPLVRDVQLTQAYRWERAALATKIARSLHCSFAWIGSLTQDAPTVGLFVGCAPHVDRARLLFELIDPDLRLLTRFIGPPDGKGTGPNGAPSGDGMDFYRSRSSAMLDVAVWVGERLHETEALAAARGGLINDFAVDLQLAERYVDEMWGDTVNVLARTEGLPDLPMVDGLPAERFREFMEEIEELEELAGEGLDDDDDAEDDEFDDDADFDEDDEFDECDDPDGDAGGESYGGINFGILFGGNDEGEDEDDGDDEDEEGEDGEEGEDADEEEGAAPEEWEKEWDEAVIGDASQGLEDSEEPGEDDVDGVWRDAEDAGENLGDVPLFSLFDVEPPAESSIIDATWVYFVEDEEGNDVDPCLIRFGAAGWQLYYPAMDEWFGDPVLEEMALESGLFRSATREEAEDWVDLLADPFAEVEGVTRRSVSGEVEKCMEDGMDEETARHVVRLRWGNLPDALLSE</sequence>
<dbReference type="Proteomes" id="UP001595751">
    <property type="component" value="Unassembled WGS sequence"/>
</dbReference>
<proteinExistence type="predicted"/>
<evidence type="ECO:0000256" key="1">
    <source>
        <dbReference type="SAM" id="MobiDB-lite"/>
    </source>
</evidence>
<evidence type="ECO:0000313" key="3">
    <source>
        <dbReference type="Proteomes" id="UP001595751"/>
    </source>
</evidence>
<keyword evidence="3" id="KW-1185">Reference proteome</keyword>
<dbReference type="EMBL" id="JBHRZN010000001">
    <property type="protein sequence ID" value="MFC3848739.1"/>
    <property type="molecule type" value="Genomic_DNA"/>
</dbReference>
<comment type="caution">
    <text evidence="2">The sequence shown here is derived from an EMBL/GenBank/DDBJ whole genome shotgun (WGS) entry which is preliminary data.</text>
</comment>
<dbReference type="RefSeq" id="WP_377748373.1">
    <property type="nucleotide sequence ID" value="NZ_JBHRZN010000001.1"/>
</dbReference>
<gene>
    <name evidence="2" type="ORF">ACFORJ_00950</name>
</gene>
<organism evidence="2 3">
    <name type="scientific">Corynebacterium hansenii</name>
    <dbReference type="NCBI Taxonomy" id="394964"/>
    <lineage>
        <taxon>Bacteria</taxon>
        <taxon>Bacillati</taxon>
        <taxon>Actinomycetota</taxon>
        <taxon>Actinomycetes</taxon>
        <taxon>Mycobacteriales</taxon>
        <taxon>Corynebacteriaceae</taxon>
        <taxon>Corynebacterium</taxon>
    </lineage>
</organism>
<accession>A0ABV7ZKF0</accession>
<feature type="region of interest" description="Disordered" evidence="1">
    <location>
        <begin position="247"/>
        <end position="340"/>
    </location>
</feature>
<evidence type="ECO:0000313" key="2">
    <source>
        <dbReference type="EMBL" id="MFC3848739.1"/>
    </source>
</evidence>
<protein>
    <submittedName>
        <fullName evidence="2">Uncharacterized protein</fullName>
    </submittedName>
</protein>
<name>A0ABV7ZKF0_9CORY</name>